<dbReference type="PANTHER" id="PTHR21038">
    <property type="entry name" value="40-2-3 PROTEIN-RELATED"/>
    <property type="match status" value="1"/>
</dbReference>
<organism evidence="2 3">
    <name type="scientific">Xenopus laevis</name>
    <name type="common">African clawed frog</name>
    <dbReference type="NCBI Taxonomy" id="8355"/>
    <lineage>
        <taxon>Eukaryota</taxon>
        <taxon>Metazoa</taxon>
        <taxon>Chordata</taxon>
        <taxon>Craniata</taxon>
        <taxon>Vertebrata</taxon>
        <taxon>Euteleostomi</taxon>
        <taxon>Amphibia</taxon>
        <taxon>Batrachia</taxon>
        <taxon>Anura</taxon>
        <taxon>Pipoidea</taxon>
        <taxon>Pipidae</taxon>
        <taxon>Xenopodinae</taxon>
        <taxon>Xenopus</taxon>
        <taxon>Xenopus</taxon>
    </lineage>
</organism>
<accession>A0A1L8F7W5</accession>
<dbReference type="InterPro" id="IPR009782">
    <property type="entry name" value="FYTTD1"/>
</dbReference>
<feature type="region of interest" description="Disordered" evidence="1">
    <location>
        <begin position="67"/>
        <end position="102"/>
    </location>
</feature>
<dbReference type="OMA" id="QFNRRQF"/>
<feature type="region of interest" description="Disordered" evidence="1">
    <location>
        <begin position="135"/>
        <end position="215"/>
    </location>
</feature>
<dbReference type="GO" id="GO:0016607">
    <property type="term" value="C:nuclear speck"/>
    <property type="evidence" value="ECO:0000318"/>
    <property type="project" value="GO_Central"/>
</dbReference>
<feature type="compositionally biased region" description="Basic residues" evidence="1">
    <location>
        <begin position="77"/>
        <end position="88"/>
    </location>
</feature>
<dbReference type="GeneID" id="108698475"/>
<dbReference type="KEGG" id="xla:108698475"/>
<dbReference type="AlphaFoldDB" id="A0A1L8F7W5"/>
<name>A0A1L8F7W5_XENLA</name>
<feature type="compositionally biased region" description="Polar residues" evidence="1">
    <location>
        <begin position="136"/>
        <end position="158"/>
    </location>
</feature>
<feature type="compositionally biased region" description="Polar residues" evidence="1">
    <location>
        <begin position="67"/>
        <end position="76"/>
    </location>
</feature>
<dbReference type="GO" id="GO:0003729">
    <property type="term" value="F:mRNA binding"/>
    <property type="evidence" value="ECO:0000318"/>
    <property type="project" value="GO_Central"/>
</dbReference>
<evidence type="ECO:0000313" key="2">
    <source>
        <dbReference type="Proteomes" id="UP000186698"/>
    </source>
</evidence>
<dbReference type="GO" id="GO:0006406">
    <property type="term" value="P:mRNA export from nucleus"/>
    <property type="evidence" value="ECO:0000318"/>
    <property type="project" value="GO_Central"/>
</dbReference>
<gene>
    <name evidence="3" type="primary">LOC108698475</name>
</gene>
<feature type="compositionally biased region" description="Polar residues" evidence="1">
    <location>
        <begin position="171"/>
        <end position="213"/>
    </location>
</feature>
<sequence>MRRCILPYYSKRYAEMLLIGESSCKVNSLFLTTRAMEEQQDQQAHELQAHNKKIDMSLDDIIKLQNEPASDQSGQQRRNKSFPKKRFFRGVQTNQQGFRHRPYLKQQVYSGINLQNNGVGPITRRKAALLKGVSPLNRQNSNKQETPNSQRQPQTRGNRQQRQKGYRPASTPVQGLNRRINTQNRRSQFNLAKRQQQSNVVNQSRGLTKQITPRTYARRWQREEAFGSTLTVSVQNPKASQMKKFGRPANKGSEGRFRKQTAKSTDPPPKGVPLRFNFRAMANHTNVTLNDRFSTFKTKGQFSTTPRRVGRTVMLA</sequence>
<feature type="region of interest" description="Disordered" evidence="1">
    <location>
        <begin position="240"/>
        <end position="272"/>
    </location>
</feature>
<protein>
    <submittedName>
        <fullName evidence="3">UAP56-interacting factor isoform X1</fullName>
    </submittedName>
</protein>
<dbReference type="RefSeq" id="XP_018085477.2">
    <property type="nucleotide sequence ID" value="XM_018229988.2"/>
</dbReference>
<reference evidence="3" key="1">
    <citation type="submission" date="2025-08" db="UniProtKB">
        <authorList>
            <consortium name="RefSeq"/>
        </authorList>
    </citation>
    <scope>IDENTIFICATION</scope>
    <source>
        <strain evidence="3">J_2021</strain>
        <tissue evidence="3">Erythrocytes</tissue>
    </source>
</reference>
<evidence type="ECO:0000256" key="1">
    <source>
        <dbReference type="SAM" id="MobiDB-lite"/>
    </source>
</evidence>
<proteinExistence type="predicted"/>
<evidence type="ECO:0000313" key="3">
    <source>
        <dbReference type="RefSeq" id="XP_018085477.2"/>
    </source>
</evidence>
<dbReference type="Pfam" id="PF07078">
    <property type="entry name" value="FYTT"/>
    <property type="match status" value="1"/>
</dbReference>
<dbReference type="PANTHER" id="PTHR21038:SF3">
    <property type="entry name" value="UAP56-INTERACTING FACTOR"/>
    <property type="match status" value="1"/>
</dbReference>
<keyword evidence="2" id="KW-1185">Reference proteome</keyword>
<dbReference type="Proteomes" id="UP000186698">
    <property type="component" value="Chromosome 8L"/>
</dbReference>
<dbReference type="PaxDb" id="8355-A0A1L8F7W5"/>
<dbReference type="OrthoDB" id="9898865at2759"/>